<evidence type="ECO:0000313" key="2">
    <source>
        <dbReference type="Proteomes" id="UP000512115"/>
    </source>
</evidence>
<organism evidence="1 2">
    <name type="scientific">Escherichia marmotae</name>
    <dbReference type="NCBI Taxonomy" id="1499973"/>
    <lineage>
        <taxon>Bacteria</taxon>
        <taxon>Pseudomonadati</taxon>
        <taxon>Pseudomonadota</taxon>
        <taxon>Gammaproteobacteria</taxon>
        <taxon>Enterobacterales</taxon>
        <taxon>Enterobacteriaceae</taxon>
        <taxon>Escherichia</taxon>
    </lineage>
</organism>
<dbReference type="AlphaFoldDB" id="A0A7H9KG70"/>
<dbReference type="Proteomes" id="UP000512115">
    <property type="component" value="Plasmid pRHBSTW-00814_6"/>
</dbReference>
<geneLocation type="plasmid" evidence="2">
    <name>prhbstw-00814_6</name>
</geneLocation>
<dbReference type="EMBL" id="CP056164">
    <property type="protein sequence ID" value="QLV04279.1"/>
    <property type="molecule type" value="Genomic_DNA"/>
</dbReference>
<dbReference type="RefSeq" id="WP_181475223.1">
    <property type="nucleotide sequence ID" value="NZ_CP056164.1"/>
</dbReference>
<keyword evidence="1" id="KW-0614">Plasmid</keyword>
<protein>
    <submittedName>
        <fullName evidence="1">Type IV secretion protein Rhs</fullName>
    </submittedName>
</protein>
<proteinExistence type="predicted"/>
<name>A0A7H9KG70_9ESCH</name>
<reference evidence="1 2" key="1">
    <citation type="submission" date="2020-06" db="EMBL/GenBank/DDBJ databases">
        <title>REHAB project genomes.</title>
        <authorList>
            <person name="Shaw L.P."/>
        </authorList>
    </citation>
    <scope>NUCLEOTIDE SEQUENCE [LARGE SCALE GENOMIC DNA]</scope>
    <source>
        <strain evidence="1 2">RHBSTW-00814</strain>
        <plasmid evidence="2">prhbstw-00814_6</plasmid>
    </source>
</reference>
<gene>
    <name evidence="1" type="ORF">HV284_24810</name>
</gene>
<sequence>MFHDPVSFPPIERGGIRRLTAGEVHLASSLYGYSIQYHRVWIHRASYLPFNMQLNNVAMTPNGELYFQEGTYKNDFFMSPVESQHLFLHEMMHVYQHQRGMWVRTRGLFSWVAEYDYTLDKDQLSDYSMEQQACIVSDYWLLINHGFYGYDHLYRLRNYKPSDSEDALIQRYQHILRDFPA</sequence>
<evidence type="ECO:0000313" key="1">
    <source>
        <dbReference type="EMBL" id="QLV04279.1"/>
    </source>
</evidence>
<accession>A0A7H9KG70</accession>